<evidence type="ECO:0000313" key="3">
    <source>
        <dbReference type="Proteomes" id="UP000546213"/>
    </source>
</evidence>
<feature type="region of interest" description="Disordered" evidence="1">
    <location>
        <begin position="96"/>
        <end position="126"/>
    </location>
</feature>
<gene>
    <name evidence="2" type="ORF">FPCIR_12589</name>
</gene>
<organism evidence="2 3">
    <name type="scientific">Fusarium pseudocircinatum</name>
    <dbReference type="NCBI Taxonomy" id="56676"/>
    <lineage>
        <taxon>Eukaryota</taxon>
        <taxon>Fungi</taxon>
        <taxon>Dikarya</taxon>
        <taxon>Ascomycota</taxon>
        <taxon>Pezizomycotina</taxon>
        <taxon>Sordariomycetes</taxon>
        <taxon>Hypocreomycetidae</taxon>
        <taxon>Hypocreales</taxon>
        <taxon>Nectriaceae</taxon>
        <taxon>Fusarium</taxon>
        <taxon>Fusarium fujikuroi species complex</taxon>
    </lineage>
</organism>
<name>A0A8H5KQA5_9HYPO</name>
<sequence>MFVIMARVCKADKECKADRRANDAPTDCYQAGDLDALEVPARKKKSSRLFWSYCKKANHTFDTYRAVPGTVTILSGGGPRAPTGCTFRLATGRIEKKKTKKNNKKKKANETLANKVSKEVEAMQLE</sequence>
<evidence type="ECO:0000256" key="1">
    <source>
        <dbReference type="SAM" id="MobiDB-lite"/>
    </source>
</evidence>
<dbReference type="Proteomes" id="UP000546213">
    <property type="component" value="Unassembled WGS sequence"/>
</dbReference>
<dbReference type="AlphaFoldDB" id="A0A8H5KQA5"/>
<dbReference type="EMBL" id="JAAOAS010000425">
    <property type="protein sequence ID" value="KAF5576526.1"/>
    <property type="molecule type" value="Genomic_DNA"/>
</dbReference>
<keyword evidence="3" id="KW-1185">Reference proteome</keyword>
<reference evidence="2 3" key="1">
    <citation type="submission" date="2020-05" db="EMBL/GenBank/DDBJ databases">
        <title>Identification and distribution of gene clusters putatively required for synthesis of sphingolipid metabolism inhibitors in phylogenetically diverse species of the filamentous fungus Fusarium.</title>
        <authorList>
            <person name="Kim H.-S."/>
            <person name="Busman M."/>
            <person name="Brown D.W."/>
            <person name="Divon H."/>
            <person name="Uhlig S."/>
            <person name="Proctor R.H."/>
        </authorList>
    </citation>
    <scope>NUCLEOTIDE SEQUENCE [LARGE SCALE GENOMIC DNA]</scope>
    <source>
        <strain evidence="2 3">NRRL 36939</strain>
    </source>
</reference>
<evidence type="ECO:0000313" key="2">
    <source>
        <dbReference type="EMBL" id="KAF5576526.1"/>
    </source>
</evidence>
<dbReference type="OrthoDB" id="5106552at2759"/>
<protein>
    <submittedName>
        <fullName evidence="2">Uncharacterized protein</fullName>
    </submittedName>
</protein>
<feature type="compositionally biased region" description="Basic and acidic residues" evidence="1">
    <location>
        <begin position="116"/>
        <end position="126"/>
    </location>
</feature>
<proteinExistence type="predicted"/>
<feature type="compositionally biased region" description="Basic residues" evidence="1">
    <location>
        <begin position="96"/>
        <end position="107"/>
    </location>
</feature>
<accession>A0A8H5KQA5</accession>
<comment type="caution">
    <text evidence="2">The sequence shown here is derived from an EMBL/GenBank/DDBJ whole genome shotgun (WGS) entry which is preliminary data.</text>
</comment>